<keyword evidence="6" id="KW-1015">Disulfide bond</keyword>
<dbReference type="CDD" id="cd02998">
    <property type="entry name" value="PDI_a_ERp38"/>
    <property type="match status" value="2"/>
</dbReference>
<feature type="domain" description="Thioredoxin" evidence="11">
    <location>
        <begin position="131"/>
        <end position="250"/>
    </location>
</feature>
<evidence type="ECO:0000256" key="5">
    <source>
        <dbReference type="ARBA" id="ARBA00022737"/>
    </source>
</evidence>
<dbReference type="Pfam" id="PF00085">
    <property type="entry name" value="Thioredoxin"/>
    <property type="match status" value="2"/>
</dbReference>
<dbReference type="OrthoDB" id="10264505at2759"/>
<dbReference type="EMBL" id="KQ087188">
    <property type="protein sequence ID" value="KLT44198.1"/>
    <property type="molecule type" value="Genomic_DNA"/>
</dbReference>
<evidence type="ECO:0000256" key="2">
    <source>
        <dbReference type="ARBA" id="ARBA00006347"/>
    </source>
</evidence>
<reference evidence="12 13" key="1">
    <citation type="submission" date="2015-03" db="EMBL/GenBank/DDBJ databases">
        <title>Genomics and transcriptomics of the oil-accumulating basidiomycete yeast T. oleaginosus allow insights into substrate utilization and the diverse evolutionary trajectories of mating systems in fungi.</title>
        <authorList>
            <consortium name="DOE Joint Genome Institute"/>
            <person name="Kourist R."/>
            <person name="Kracht O."/>
            <person name="Bracharz F."/>
            <person name="Lipzen A."/>
            <person name="Nolan M."/>
            <person name="Ohm R."/>
            <person name="Grigoriev I."/>
            <person name="Sun S."/>
            <person name="Heitman J."/>
            <person name="Bruck T."/>
            <person name="Nowrousian M."/>
        </authorList>
    </citation>
    <scope>NUCLEOTIDE SEQUENCE [LARGE SCALE GENOMIC DNA]</scope>
    <source>
        <strain evidence="12 13">IBC0246</strain>
    </source>
</reference>
<dbReference type="AlphaFoldDB" id="A0A0J0XSY4"/>
<proteinExistence type="inferred from homology"/>
<dbReference type="Pfam" id="PF07749">
    <property type="entry name" value="ERp29"/>
    <property type="match status" value="1"/>
</dbReference>
<dbReference type="SMR" id="A0A0J0XSY4"/>
<evidence type="ECO:0000256" key="10">
    <source>
        <dbReference type="SAM" id="SignalP"/>
    </source>
</evidence>
<dbReference type="Proteomes" id="UP000053611">
    <property type="component" value="Unassembled WGS sequence"/>
</dbReference>
<dbReference type="GO" id="GO:0006457">
    <property type="term" value="P:protein folding"/>
    <property type="evidence" value="ECO:0007669"/>
    <property type="project" value="TreeGrafter"/>
</dbReference>
<evidence type="ECO:0000259" key="11">
    <source>
        <dbReference type="PROSITE" id="PS51352"/>
    </source>
</evidence>
<dbReference type="InterPro" id="IPR013766">
    <property type="entry name" value="Thioredoxin_domain"/>
</dbReference>
<dbReference type="InterPro" id="IPR017937">
    <property type="entry name" value="Thioredoxin_CS"/>
</dbReference>
<dbReference type="NCBIfam" id="TIGR01126">
    <property type="entry name" value="pdi_dom"/>
    <property type="match status" value="2"/>
</dbReference>
<evidence type="ECO:0000256" key="8">
    <source>
        <dbReference type="ARBA" id="ARBA00023284"/>
    </source>
</evidence>
<evidence type="ECO:0000256" key="1">
    <source>
        <dbReference type="ARBA" id="ARBA00001182"/>
    </source>
</evidence>
<dbReference type="PANTHER" id="PTHR45672">
    <property type="entry name" value="PROTEIN DISULFIDE-ISOMERASE C17H9.14C-RELATED"/>
    <property type="match status" value="1"/>
</dbReference>
<evidence type="ECO:0000313" key="12">
    <source>
        <dbReference type="EMBL" id="KLT44198.1"/>
    </source>
</evidence>
<dbReference type="PROSITE" id="PS51352">
    <property type="entry name" value="THIOREDOXIN_2"/>
    <property type="match status" value="2"/>
</dbReference>
<dbReference type="STRING" id="879819.A0A0J0XSY4"/>
<dbReference type="Gene3D" id="3.40.30.10">
    <property type="entry name" value="Glutaredoxin"/>
    <property type="match status" value="2"/>
</dbReference>
<evidence type="ECO:0000256" key="4">
    <source>
        <dbReference type="ARBA" id="ARBA00022729"/>
    </source>
</evidence>
<dbReference type="PROSITE" id="PS00194">
    <property type="entry name" value="THIOREDOXIN_1"/>
    <property type="match status" value="2"/>
</dbReference>
<feature type="signal peptide" evidence="10">
    <location>
        <begin position="1"/>
        <end position="20"/>
    </location>
</feature>
<name>A0A0J0XSY4_9TREE</name>
<dbReference type="InterPro" id="IPR005788">
    <property type="entry name" value="PDI_thioredoxin-like_dom"/>
</dbReference>
<gene>
    <name evidence="12" type="ORF">CC85DRAFT_257255</name>
</gene>
<evidence type="ECO:0000313" key="13">
    <source>
        <dbReference type="Proteomes" id="UP000053611"/>
    </source>
</evidence>
<dbReference type="PANTHER" id="PTHR45672:SF11">
    <property type="entry name" value="PROTEIN DISULFIDE-ISOMERASE C17H9.14C"/>
    <property type="match status" value="1"/>
</dbReference>
<keyword evidence="8" id="KW-0676">Redox-active center</keyword>
<comment type="catalytic activity">
    <reaction evidence="1">
        <text>Catalyzes the rearrangement of -S-S- bonds in proteins.</text>
        <dbReference type="EC" id="5.3.4.1"/>
    </reaction>
</comment>
<keyword evidence="7 12" id="KW-0413">Isomerase</keyword>
<keyword evidence="4 10" id="KW-0732">Signal</keyword>
<organism evidence="12 13">
    <name type="scientific">Cutaneotrichosporon oleaginosum</name>
    <dbReference type="NCBI Taxonomy" id="879819"/>
    <lineage>
        <taxon>Eukaryota</taxon>
        <taxon>Fungi</taxon>
        <taxon>Dikarya</taxon>
        <taxon>Basidiomycota</taxon>
        <taxon>Agaricomycotina</taxon>
        <taxon>Tremellomycetes</taxon>
        <taxon>Trichosporonales</taxon>
        <taxon>Trichosporonaceae</taxon>
        <taxon>Cutaneotrichosporon</taxon>
    </lineage>
</organism>
<feature type="chain" id="PRO_5005246328" description="protein disulfide-isomerase" evidence="10">
    <location>
        <begin position="21"/>
        <end position="388"/>
    </location>
</feature>
<dbReference type="InterPro" id="IPR011679">
    <property type="entry name" value="ERp29_C"/>
</dbReference>
<feature type="domain" description="Thioredoxin" evidence="11">
    <location>
        <begin position="1"/>
        <end position="129"/>
    </location>
</feature>
<dbReference type="SUPFAM" id="SSF47933">
    <property type="entry name" value="ERP29 C domain-like"/>
    <property type="match status" value="1"/>
</dbReference>
<protein>
    <recommendedName>
        <fullName evidence="3">protein disulfide-isomerase</fullName>
        <ecNumber evidence="3">5.3.4.1</ecNumber>
    </recommendedName>
</protein>
<evidence type="ECO:0000256" key="9">
    <source>
        <dbReference type="RuleBase" id="RU004208"/>
    </source>
</evidence>
<dbReference type="CDD" id="cd00238">
    <property type="entry name" value="ERp29c"/>
    <property type="match status" value="1"/>
</dbReference>
<evidence type="ECO:0000256" key="6">
    <source>
        <dbReference type="ARBA" id="ARBA00023157"/>
    </source>
</evidence>
<evidence type="ECO:0000256" key="3">
    <source>
        <dbReference type="ARBA" id="ARBA00012723"/>
    </source>
</evidence>
<dbReference type="EC" id="5.3.4.1" evidence="3"/>
<dbReference type="SUPFAM" id="SSF52833">
    <property type="entry name" value="Thioredoxin-like"/>
    <property type="match status" value="2"/>
</dbReference>
<sequence>MRLSFKLPAALLGLAALVTASNVVELDSKNFDQLIGKDRPALVEFFAPWCGHCKNLAPVYEQLADAFDINEVIIAKTDADGVGRELGSRFEVKGYPTLKWFPAGSLEPQEYNSGRDLDSLVAFVQDNSGVKSNIKPPPPPAAKVLDGRNFDDVVDGSKNVLVAFTAPWCGHCKNMKPAYEKVALAFAPEEDVIVAQVNADDMSNKHIAQRYEVRSFPTIKFFPKGSKEPVAYNSGRSEQQFVDFLNENCGTNRTPSGLLNDIAGKIHDLDVLAQKYWSELPSREEVYNNAKAYVTQQSAGLDTRARTAAAYYVKAMERIKAKGDAWLTKEQARLANLLASPSMAPTKLDEIKVKANILGAFVAQKAEELKNDLFNDGQQVIGKAKEEL</sequence>
<dbReference type="InterPro" id="IPR051063">
    <property type="entry name" value="PDI"/>
</dbReference>
<keyword evidence="5" id="KW-0677">Repeat</keyword>
<keyword evidence="13" id="KW-1185">Reference proteome</keyword>
<dbReference type="InterPro" id="IPR036249">
    <property type="entry name" value="Thioredoxin-like_sf"/>
</dbReference>
<comment type="similarity">
    <text evidence="2 9">Belongs to the protein disulfide isomerase family.</text>
</comment>
<dbReference type="GO" id="GO:0003756">
    <property type="term" value="F:protein disulfide isomerase activity"/>
    <property type="evidence" value="ECO:0007669"/>
    <property type="project" value="UniProtKB-EC"/>
</dbReference>
<dbReference type="GO" id="GO:0005783">
    <property type="term" value="C:endoplasmic reticulum"/>
    <property type="evidence" value="ECO:0007669"/>
    <property type="project" value="InterPro"/>
</dbReference>
<dbReference type="Gene3D" id="1.20.1150.12">
    <property type="entry name" value="Endoplasmic reticulum resident protein 29, C-terminal domain"/>
    <property type="match status" value="1"/>
</dbReference>
<evidence type="ECO:0000256" key="7">
    <source>
        <dbReference type="ARBA" id="ARBA00023235"/>
    </source>
</evidence>
<dbReference type="InterPro" id="IPR036356">
    <property type="entry name" value="ERp29_C_sf"/>
</dbReference>
<accession>A0A0J0XSY4</accession>
<dbReference type="PRINTS" id="PR00421">
    <property type="entry name" value="THIOREDOXIN"/>
</dbReference>